<proteinExistence type="predicted"/>
<dbReference type="OrthoDB" id="410404at2759"/>
<sequence length="128" mass="13716">MVTQAAGIAIPFDFLLSYSRLWSTSGVTGVGGVGAVTSGVSGVTGVSGGGVLSPGGVSPGYLPAPLYVPTYHYHTWETFTKDRSHWRRLVNTNVTKFELRRLKELDAKRDELKARPPAAVSCNYIAVC</sequence>
<accession>A0A8S4RB97</accession>
<dbReference type="Proteomes" id="UP000838756">
    <property type="component" value="Unassembled WGS sequence"/>
</dbReference>
<dbReference type="AlphaFoldDB" id="A0A8S4RB97"/>
<gene>
    <name evidence="1" type="primary">jg7481</name>
    <name evidence="1" type="ORF">PAEG_LOCUS10372</name>
</gene>
<name>A0A8S4RB97_9NEOP</name>
<organism evidence="1 2">
    <name type="scientific">Pararge aegeria aegeria</name>
    <dbReference type="NCBI Taxonomy" id="348720"/>
    <lineage>
        <taxon>Eukaryota</taxon>
        <taxon>Metazoa</taxon>
        <taxon>Ecdysozoa</taxon>
        <taxon>Arthropoda</taxon>
        <taxon>Hexapoda</taxon>
        <taxon>Insecta</taxon>
        <taxon>Pterygota</taxon>
        <taxon>Neoptera</taxon>
        <taxon>Endopterygota</taxon>
        <taxon>Lepidoptera</taxon>
        <taxon>Glossata</taxon>
        <taxon>Ditrysia</taxon>
        <taxon>Papilionoidea</taxon>
        <taxon>Nymphalidae</taxon>
        <taxon>Satyrinae</taxon>
        <taxon>Satyrini</taxon>
        <taxon>Parargina</taxon>
        <taxon>Pararge</taxon>
    </lineage>
</organism>
<reference evidence="1" key="1">
    <citation type="submission" date="2022-03" db="EMBL/GenBank/DDBJ databases">
        <authorList>
            <person name="Lindestad O."/>
        </authorList>
    </citation>
    <scope>NUCLEOTIDE SEQUENCE</scope>
</reference>
<comment type="caution">
    <text evidence="1">The sequence shown here is derived from an EMBL/GenBank/DDBJ whole genome shotgun (WGS) entry which is preliminary data.</text>
</comment>
<dbReference type="EMBL" id="CAKXAJ010024862">
    <property type="protein sequence ID" value="CAH2232024.1"/>
    <property type="molecule type" value="Genomic_DNA"/>
</dbReference>
<evidence type="ECO:0000313" key="2">
    <source>
        <dbReference type="Proteomes" id="UP000838756"/>
    </source>
</evidence>
<keyword evidence="2" id="KW-1185">Reference proteome</keyword>
<evidence type="ECO:0000313" key="1">
    <source>
        <dbReference type="EMBL" id="CAH2232024.1"/>
    </source>
</evidence>
<protein>
    <submittedName>
        <fullName evidence="1">Jg7481 protein</fullName>
    </submittedName>
</protein>